<accession>A0A8B3XRE3</accession>
<keyword evidence="2" id="KW-1185">Reference proteome</keyword>
<organism evidence="1 2">
    <name type="scientific">Pseudomonas orientalis</name>
    <dbReference type="NCBI Taxonomy" id="76758"/>
    <lineage>
        <taxon>Bacteria</taxon>
        <taxon>Pseudomonadati</taxon>
        <taxon>Pseudomonadota</taxon>
        <taxon>Gammaproteobacteria</taxon>
        <taxon>Pseudomonadales</taxon>
        <taxon>Pseudomonadaceae</taxon>
        <taxon>Pseudomonas</taxon>
    </lineage>
</organism>
<name>A0A8B3XRE3_9PSED</name>
<evidence type="ECO:0000313" key="1">
    <source>
        <dbReference type="EMBL" id="SDT87372.1"/>
    </source>
</evidence>
<dbReference type="AlphaFoldDB" id="A0A8B3XRE3"/>
<dbReference type="EMBL" id="LT629782">
    <property type="protein sequence ID" value="SDT87372.1"/>
    <property type="molecule type" value="Genomic_DNA"/>
</dbReference>
<evidence type="ECO:0000313" key="2">
    <source>
        <dbReference type="Proteomes" id="UP000183653"/>
    </source>
</evidence>
<sequence>MADLEPTGILCRSWSKCGRGLAPDGGLRADRDFVSILVQMWKGACPRCGLRADRDFVSILVQMWKGACPRWRPQGRPGFCVDPGPNVEGGLPPMRPQGRPGFCVDPGPNVEGGLPPMAASEPTGILCRSWSKCGRGLAPDAASGPTRILCRSWSQCGRGLASDGGLRADRDFVSILVPMWEGACPRWRLQGRPGCWIRSSTYPFLRSRLVWVPPLRRLTFEKRKSKQNALAPPLGTSLGLGVPSLRLESVGRRNGPSMAQCG</sequence>
<protein>
    <submittedName>
        <fullName evidence="1">Uncharacterized protein</fullName>
    </submittedName>
</protein>
<proteinExistence type="predicted"/>
<reference evidence="1 2" key="1">
    <citation type="submission" date="2016-10" db="EMBL/GenBank/DDBJ databases">
        <authorList>
            <person name="Varghese N."/>
            <person name="Submissions S."/>
        </authorList>
    </citation>
    <scope>NUCLEOTIDE SEQUENCE [LARGE SCALE GENOMIC DNA]</scope>
    <source>
        <strain evidence="1 2">BS2775</strain>
    </source>
</reference>
<gene>
    <name evidence="1" type="ORF">SAMN04490197_0213</name>
</gene>
<dbReference type="Proteomes" id="UP000183653">
    <property type="component" value="Chromosome I"/>
</dbReference>